<sequence length="320" mass="36134">MAKTNQEILKTITTGDLKSPGAGYLNPYQADKFLRMAYEATPFNKLHRKVKRTQKKGEIDKIAIGGRLLRKKTENTDDGYRADVQTAKIEYSTVPIRLPWEITEETLRENIEGENFEDVVMEMMTTQFGIDIEDLHWNGDTDSSDPFISINDGWRKKILAPGSGAHLIDMNASPYHGVGFGKTVLFGAVNALPNKYRGQNLRWLMSPLNRMKYIEYMTHRATGAGDNALLAAGAQVNTPLGYEIVEIPQMPDDMIVLSDPQNFIAVNTYDIRIRKTTEGREAIMEDKRFYVVHVDDDVIIQEMDAIAVIKNVDTSQLETV</sequence>
<dbReference type="RefSeq" id="WP_307230096.1">
    <property type="nucleotide sequence ID" value="NZ_JAUSTT010000015.1"/>
</dbReference>
<dbReference type="Pfam" id="PF05065">
    <property type="entry name" value="Phage_capsid"/>
    <property type="match status" value="1"/>
</dbReference>
<evidence type="ECO:0000313" key="3">
    <source>
        <dbReference type="Proteomes" id="UP001223586"/>
    </source>
</evidence>
<accession>A0ABT9WU30</accession>
<keyword evidence="3" id="KW-1185">Reference proteome</keyword>
<organism evidence="2 3">
    <name type="scientific">Bacillus chungangensis</name>
    <dbReference type="NCBI Taxonomy" id="587633"/>
    <lineage>
        <taxon>Bacteria</taxon>
        <taxon>Bacillati</taxon>
        <taxon>Bacillota</taxon>
        <taxon>Bacilli</taxon>
        <taxon>Bacillales</taxon>
        <taxon>Bacillaceae</taxon>
        <taxon>Bacillus</taxon>
    </lineage>
</organism>
<dbReference type="Proteomes" id="UP001223586">
    <property type="component" value="Unassembled WGS sequence"/>
</dbReference>
<dbReference type="InterPro" id="IPR054612">
    <property type="entry name" value="Phage_capsid-like_C"/>
</dbReference>
<feature type="domain" description="Phage capsid-like C-terminal" evidence="1">
    <location>
        <begin position="39"/>
        <end position="288"/>
    </location>
</feature>
<evidence type="ECO:0000259" key="1">
    <source>
        <dbReference type="Pfam" id="PF05065"/>
    </source>
</evidence>
<comment type="caution">
    <text evidence="2">The sequence shown here is derived from an EMBL/GenBank/DDBJ whole genome shotgun (WGS) entry which is preliminary data.</text>
</comment>
<protein>
    <submittedName>
        <fullName evidence="2">HK97 family phage major capsid protein</fullName>
    </submittedName>
</protein>
<dbReference type="SUPFAM" id="SSF56563">
    <property type="entry name" value="Major capsid protein gp5"/>
    <property type="match status" value="1"/>
</dbReference>
<gene>
    <name evidence="2" type="ORF">J2S08_002578</name>
</gene>
<evidence type="ECO:0000313" key="2">
    <source>
        <dbReference type="EMBL" id="MDQ0176720.1"/>
    </source>
</evidence>
<dbReference type="EMBL" id="JAUSTT010000015">
    <property type="protein sequence ID" value="MDQ0176720.1"/>
    <property type="molecule type" value="Genomic_DNA"/>
</dbReference>
<proteinExistence type="predicted"/>
<name>A0ABT9WU30_9BACI</name>
<reference evidence="2 3" key="1">
    <citation type="submission" date="2023-07" db="EMBL/GenBank/DDBJ databases">
        <title>Genomic Encyclopedia of Type Strains, Phase IV (KMG-IV): sequencing the most valuable type-strain genomes for metagenomic binning, comparative biology and taxonomic classification.</title>
        <authorList>
            <person name="Goeker M."/>
        </authorList>
    </citation>
    <scope>NUCLEOTIDE SEQUENCE [LARGE SCALE GENOMIC DNA]</scope>
    <source>
        <strain evidence="2 3">DSM 23837</strain>
    </source>
</reference>